<dbReference type="PANTHER" id="PTHR30349:SF64">
    <property type="entry name" value="PROPHAGE INTEGRASE INTD-RELATED"/>
    <property type="match status" value="1"/>
</dbReference>
<dbReference type="InterPro" id="IPR004107">
    <property type="entry name" value="Integrase_SAM-like_N"/>
</dbReference>
<dbReference type="CDD" id="cd01189">
    <property type="entry name" value="INT_ICEBs1_C_like"/>
    <property type="match status" value="1"/>
</dbReference>
<dbReference type="OrthoDB" id="9803188at2"/>
<evidence type="ECO:0000256" key="2">
    <source>
        <dbReference type="ARBA" id="ARBA00008857"/>
    </source>
</evidence>
<dbReference type="AlphaFoldDB" id="A0A174NHQ5"/>
<evidence type="ECO:0000256" key="4">
    <source>
        <dbReference type="ARBA" id="ARBA00023125"/>
    </source>
</evidence>
<dbReference type="GO" id="GO:0006310">
    <property type="term" value="P:DNA recombination"/>
    <property type="evidence" value="ECO:0007669"/>
    <property type="project" value="UniProtKB-KW"/>
</dbReference>
<keyword evidence="4" id="KW-0238">DNA-binding</keyword>
<keyword evidence="3" id="KW-0229">DNA integration</keyword>
<dbReference type="InterPro" id="IPR011010">
    <property type="entry name" value="DNA_brk_join_enz"/>
</dbReference>
<dbReference type="InterPro" id="IPR010998">
    <property type="entry name" value="Integrase_recombinase_N"/>
</dbReference>
<dbReference type="Pfam" id="PF14659">
    <property type="entry name" value="Phage_int_SAM_3"/>
    <property type="match status" value="1"/>
</dbReference>
<dbReference type="PROSITE" id="PS51898">
    <property type="entry name" value="TYR_RECOMBINASE"/>
    <property type="match status" value="1"/>
</dbReference>
<dbReference type="InterPro" id="IPR050090">
    <property type="entry name" value="Tyrosine_recombinase_XerCD"/>
</dbReference>
<proteinExistence type="inferred from homology"/>
<evidence type="ECO:0000259" key="6">
    <source>
        <dbReference type="PROSITE" id="PS51898"/>
    </source>
</evidence>
<comment type="similarity">
    <text evidence="2">Belongs to the 'phage' integrase family.</text>
</comment>
<evidence type="ECO:0000256" key="3">
    <source>
        <dbReference type="ARBA" id="ARBA00022908"/>
    </source>
</evidence>
<dbReference type="Gene3D" id="1.10.443.10">
    <property type="entry name" value="Intergrase catalytic core"/>
    <property type="match status" value="1"/>
</dbReference>
<dbReference type="RefSeq" id="WP_055055847.1">
    <property type="nucleotide sequence ID" value="NZ_CZBA01000006.1"/>
</dbReference>
<dbReference type="PANTHER" id="PTHR30349">
    <property type="entry name" value="PHAGE INTEGRASE-RELATED"/>
    <property type="match status" value="1"/>
</dbReference>
<dbReference type="InterPro" id="IPR028259">
    <property type="entry name" value="AP2-like_int_N"/>
</dbReference>
<organism evidence="7 8">
    <name type="scientific">Blautia obeum</name>
    <dbReference type="NCBI Taxonomy" id="40520"/>
    <lineage>
        <taxon>Bacteria</taxon>
        <taxon>Bacillati</taxon>
        <taxon>Bacillota</taxon>
        <taxon>Clostridia</taxon>
        <taxon>Lachnospirales</taxon>
        <taxon>Lachnospiraceae</taxon>
        <taxon>Blautia</taxon>
    </lineage>
</organism>
<name>A0A174NHQ5_9FIRM</name>
<sequence>MPAYKYYTKDGKTKWYANFYYEDWLGKRQHKCKRGFSTKKEAVEWERDFLAQGAKDPDILFSALIKNYMQDCSSRLKLTTLENKQYLIDMKLLPFFKDMKIGDITPIVIHRWQDAMINYRDEKGNPYSQTYLKTINNQLSAIMNYAVKYYKLRSNPCLAAGAIGKSSADEMNIWTREQFDYFLTFEKKSAYRMAFSLMFYGGLRSAEVLAITPADILPDCSISINKNFVVIKGEQYFQTPKTEKSKRVVNIPQSLYKELQDYVSSMAIEPDERIFYFQKSGMRSEFKRATARSGLPEIRIHDLRHSHASMLIDMKFSIKEISDRLGHESPETTWKVYAHLYPGKDRKLADALNEVRATNDNAEDKNV</sequence>
<protein>
    <submittedName>
        <fullName evidence="7">Site-specific tyrosine recombinase XerC</fullName>
    </submittedName>
</protein>
<comment type="function">
    <text evidence="1">Site-specific tyrosine recombinase, which acts by catalyzing the cutting and rejoining of the recombining DNA molecules.</text>
</comment>
<dbReference type="InterPro" id="IPR013762">
    <property type="entry name" value="Integrase-like_cat_sf"/>
</dbReference>
<dbReference type="GO" id="GO:0015074">
    <property type="term" value="P:DNA integration"/>
    <property type="evidence" value="ECO:0007669"/>
    <property type="project" value="UniProtKB-KW"/>
</dbReference>
<dbReference type="Pfam" id="PF00589">
    <property type="entry name" value="Phage_integrase"/>
    <property type="match status" value="1"/>
</dbReference>
<dbReference type="InterPro" id="IPR002104">
    <property type="entry name" value="Integrase_catalytic"/>
</dbReference>
<keyword evidence="5" id="KW-0233">DNA recombination</keyword>
<evidence type="ECO:0000313" key="7">
    <source>
        <dbReference type="EMBL" id="CUP46070.1"/>
    </source>
</evidence>
<feature type="domain" description="Tyr recombinase" evidence="6">
    <location>
        <begin position="169"/>
        <end position="350"/>
    </location>
</feature>
<dbReference type="GO" id="GO:0003677">
    <property type="term" value="F:DNA binding"/>
    <property type="evidence" value="ECO:0007669"/>
    <property type="project" value="UniProtKB-KW"/>
</dbReference>
<accession>A0A174NHQ5</accession>
<dbReference type="Gene3D" id="1.10.150.130">
    <property type="match status" value="1"/>
</dbReference>
<dbReference type="Pfam" id="PF14657">
    <property type="entry name" value="Arm-DNA-bind_4"/>
    <property type="match status" value="1"/>
</dbReference>
<evidence type="ECO:0000313" key="8">
    <source>
        <dbReference type="Proteomes" id="UP000095413"/>
    </source>
</evidence>
<evidence type="ECO:0000256" key="5">
    <source>
        <dbReference type="ARBA" id="ARBA00023172"/>
    </source>
</evidence>
<gene>
    <name evidence="7" type="ORF">ERS852533_01439</name>
</gene>
<dbReference type="Proteomes" id="UP000095413">
    <property type="component" value="Unassembled WGS sequence"/>
</dbReference>
<reference evidence="7 8" key="1">
    <citation type="submission" date="2015-09" db="EMBL/GenBank/DDBJ databases">
        <authorList>
            <consortium name="Pathogen Informatics"/>
        </authorList>
    </citation>
    <scope>NUCLEOTIDE SEQUENCE [LARGE SCALE GENOMIC DNA]</scope>
    <source>
        <strain evidence="7 8">2789STDY5834921</strain>
    </source>
</reference>
<evidence type="ECO:0000256" key="1">
    <source>
        <dbReference type="ARBA" id="ARBA00003283"/>
    </source>
</evidence>
<dbReference type="SUPFAM" id="SSF56349">
    <property type="entry name" value="DNA breaking-rejoining enzymes"/>
    <property type="match status" value="1"/>
</dbReference>
<dbReference type="EMBL" id="CZBA01000006">
    <property type="protein sequence ID" value="CUP46070.1"/>
    <property type="molecule type" value="Genomic_DNA"/>
</dbReference>